<evidence type="ECO:0000313" key="2">
    <source>
        <dbReference type="Proteomes" id="UP000774000"/>
    </source>
</evidence>
<organism evidence="1 2">
    <name type="scientific">Halanaerobacter jeridensis</name>
    <dbReference type="NCBI Taxonomy" id="706427"/>
    <lineage>
        <taxon>Bacteria</taxon>
        <taxon>Bacillati</taxon>
        <taxon>Bacillota</taxon>
        <taxon>Clostridia</taxon>
        <taxon>Halanaerobiales</taxon>
        <taxon>Halobacteroidaceae</taxon>
        <taxon>Halanaerobacter</taxon>
    </lineage>
</organism>
<dbReference type="RefSeq" id="WP_204701152.1">
    <property type="nucleotide sequence ID" value="NZ_JAFBDQ010000005.1"/>
</dbReference>
<gene>
    <name evidence="1" type="ORF">JOC47_001215</name>
</gene>
<evidence type="ECO:0000313" key="1">
    <source>
        <dbReference type="EMBL" id="MBM7556372.1"/>
    </source>
</evidence>
<sequence>MFKVKSIIILVLLSIIIVSPVEAAKEAVIIYSLEFIEMRSEIEKSLNIEFNEQKSGAKEWQVINNQDWLNYIHNVEKKNFFMLRGGGKEEQSRLHYNAWLTTINRKQAAIEFTERLINWEENNYSDDQRTQFKFEIKPLLINQQQNKIMTNIKFKHCSVEGNKSKLEMNSAITTIKEQPITILRQKVTKNNNSSYRYFVLYLTASIVNPDAIEDNSLIAIGNMKDINSLFASREDKSQLKENKIALYLAKKAEKMKYNYVNNKFQCKIELAHENEEFIYSGDFSYNLSEQRGLFLVGRIDNRIEQQLEAGAALGFGDRIQWTKNLAFEVIYFPVLEGVKEDINKDSILEAKLELDTTDWNIWYSNTKIDDDYFNRAAISYYFNPSWGLVAEWEENYNTDGKIYLGTIFNFNE</sequence>
<keyword evidence="2" id="KW-1185">Reference proteome</keyword>
<name>A0A939BP14_9FIRM</name>
<dbReference type="EMBL" id="JAFBDQ010000005">
    <property type="protein sequence ID" value="MBM7556372.1"/>
    <property type="molecule type" value="Genomic_DNA"/>
</dbReference>
<accession>A0A939BP14</accession>
<dbReference type="Proteomes" id="UP000774000">
    <property type="component" value="Unassembled WGS sequence"/>
</dbReference>
<proteinExistence type="predicted"/>
<reference evidence="1" key="1">
    <citation type="submission" date="2021-01" db="EMBL/GenBank/DDBJ databases">
        <title>Genomic Encyclopedia of Type Strains, Phase IV (KMG-IV): sequencing the most valuable type-strain genomes for metagenomic binning, comparative biology and taxonomic classification.</title>
        <authorList>
            <person name="Goeker M."/>
        </authorList>
    </citation>
    <scope>NUCLEOTIDE SEQUENCE</scope>
    <source>
        <strain evidence="1">DSM 23230</strain>
    </source>
</reference>
<protein>
    <submittedName>
        <fullName evidence="1">Uncharacterized protein</fullName>
    </submittedName>
</protein>
<dbReference type="AlphaFoldDB" id="A0A939BP14"/>
<comment type="caution">
    <text evidence="1">The sequence shown here is derived from an EMBL/GenBank/DDBJ whole genome shotgun (WGS) entry which is preliminary data.</text>
</comment>